<keyword evidence="13" id="KW-1071">Ligand-gated ion channel</keyword>
<dbReference type="FunFam" id="3.40.190.10:FF:000747">
    <property type="entry name" value="Uncharacterized protein"/>
    <property type="match status" value="1"/>
</dbReference>
<organism evidence="22 23">
    <name type="scientific">Cryptolaemus montrouzieri</name>
    <dbReference type="NCBI Taxonomy" id="559131"/>
    <lineage>
        <taxon>Eukaryota</taxon>
        <taxon>Metazoa</taxon>
        <taxon>Ecdysozoa</taxon>
        <taxon>Arthropoda</taxon>
        <taxon>Hexapoda</taxon>
        <taxon>Insecta</taxon>
        <taxon>Pterygota</taxon>
        <taxon>Neoptera</taxon>
        <taxon>Endopterygota</taxon>
        <taxon>Coleoptera</taxon>
        <taxon>Polyphaga</taxon>
        <taxon>Cucujiformia</taxon>
        <taxon>Coccinelloidea</taxon>
        <taxon>Coccinellidae</taxon>
        <taxon>Scymninae</taxon>
        <taxon>Scymnini</taxon>
        <taxon>Cryptolaemus</taxon>
    </lineage>
</organism>
<feature type="domain" description="Ionotropic glutamate receptor C-terminal" evidence="20">
    <location>
        <begin position="416"/>
        <end position="787"/>
    </location>
</feature>
<dbReference type="EMBL" id="JABFTP020000124">
    <property type="protein sequence ID" value="KAL3280163.1"/>
    <property type="molecule type" value="Genomic_DNA"/>
</dbReference>
<dbReference type="Gene3D" id="3.40.190.10">
    <property type="entry name" value="Periplasmic binding protein-like II"/>
    <property type="match status" value="2"/>
</dbReference>
<evidence type="ECO:0000256" key="3">
    <source>
        <dbReference type="ARBA" id="ARBA00022448"/>
    </source>
</evidence>
<evidence type="ECO:0000256" key="10">
    <source>
        <dbReference type="ARBA" id="ARBA00023170"/>
    </source>
</evidence>
<evidence type="ECO:0000256" key="8">
    <source>
        <dbReference type="ARBA" id="ARBA00023065"/>
    </source>
</evidence>
<dbReference type="Pfam" id="PF10613">
    <property type="entry name" value="Lig_chan-Glu_bd"/>
    <property type="match status" value="1"/>
</dbReference>
<feature type="transmembrane region" description="Helical" evidence="19">
    <location>
        <begin position="546"/>
        <end position="564"/>
    </location>
</feature>
<evidence type="ECO:0000256" key="14">
    <source>
        <dbReference type="ARBA" id="ARBA00023303"/>
    </source>
</evidence>
<dbReference type="Gene3D" id="3.40.50.2300">
    <property type="match status" value="2"/>
</dbReference>
<dbReference type="GO" id="GO:0034220">
    <property type="term" value="P:monoatomic ion transmembrane transport"/>
    <property type="evidence" value="ECO:0007669"/>
    <property type="project" value="UniProtKB-KW"/>
</dbReference>
<dbReference type="PRINTS" id="PR00177">
    <property type="entry name" value="NMDARECEPTOR"/>
</dbReference>
<evidence type="ECO:0000256" key="7">
    <source>
        <dbReference type="ARBA" id="ARBA00023018"/>
    </source>
</evidence>
<reference evidence="22 23" key="1">
    <citation type="journal article" date="2021" name="BMC Biol.">
        <title>Horizontally acquired antibacterial genes associated with adaptive radiation of ladybird beetles.</title>
        <authorList>
            <person name="Li H.S."/>
            <person name="Tang X.F."/>
            <person name="Huang Y.H."/>
            <person name="Xu Z.Y."/>
            <person name="Chen M.L."/>
            <person name="Du X.Y."/>
            <person name="Qiu B.Y."/>
            <person name="Chen P.T."/>
            <person name="Zhang W."/>
            <person name="Slipinski A."/>
            <person name="Escalona H.E."/>
            <person name="Waterhouse R.M."/>
            <person name="Zwick A."/>
            <person name="Pang H."/>
        </authorList>
    </citation>
    <scope>NUCLEOTIDE SEQUENCE [LARGE SCALE GENOMIC DNA]</scope>
    <source>
        <strain evidence="22">SYSU2018</strain>
    </source>
</reference>
<comment type="subcellular location">
    <subcellularLocation>
        <location evidence="1">Cell membrane</location>
        <topology evidence="1">Multi-pass membrane protein</topology>
    </subcellularLocation>
    <subcellularLocation>
        <location evidence="15">Postsynaptic cell membrane</location>
    </subcellularLocation>
</comment>
<feature type="disulfide bond" evidence="18">
    <location>
        <begin position="736"/>
        <end position="794"/>
    </location>
</feature>
<keyword evidence="11" id="KW-0325">Glycoprotein</keyword>
<dbReference type="SMART" id="SM00079">
    <property type="entry name" value="PBPe"/>
    <property type="match status" value="1"/>
</dbReference>
<dbReference type="SUPFAM" id="SSF53822">
    <property type="entry name" value="Periplasmic binding protein-like I"/>
    <property type="match status" value="1"/>
</dbReference>
<evidence type="ECO:0000256" key="5">
    <source>
        <dbReference type="ARBA" id="ARBA00022692"/>
    </source>
</evidence>
<feature type="site" description="Crucial to convey clamshell closure to channel opening" evidence="17">
    <location>
        <position position="654"/>
    </location>
</feature>
<dbReference type="PANTHER" id="PTHR18966">
    <property type="entry name" value="IONOTROPIC GLUTAMATE RECEPTOR"/>
    <property type="match status" value="1"/>
</dbReference>
<dbReference type="Proteomes" id="UP001516400">
    <property type="component" value="Unassembled WGS sequence"/>
</dbReference>
<sequence length="908" mass="103222">MNTWNTLLQIWTISMLVICVSGDLIIGGIFDEEHEEDKRAFEIAINLINDHRDDEQKLKAAIEVIAPNNMFEAASKTCQLLEVGAITIFGPDDPQNFEAIQSVCDAKEIPVVQTRWNYRPQRDSSIINFYPHPAQLSKAYVDIIRKLEWTNFIIFYENDESFLRLLEIMQLTQDMAYLIIIRQLDPKEDGVYRPQFKEISNSHVKNIIIDCRTEILPEVLKQAQQIGLVNRNYNYFITNLDFHVIDLEGFQYSNTNITGLRLIRENMKLTEDFTNELCSHEDEEKSEDKDCKLKTSSALVADAMFMLDQSLADLESSSFHTEGHSCNSSSTWEFGSSLVNVIKTKKTEGRTGLVKFDNEGFRSDFTLILTEVQETGFIDIGYWNLSEGVQIQRPTPYPEKWDQVEDDDPTSLVNKTMIVITALTDPYTFLKDSSERLSGNDRYEGFGVDLIDEMAKLEKFNYIITIRADKSNGARNSKGQWSGMIGDLINKTADLAIADLTINSERAEAADFTTPFMELGIKILFQKPKAAPPNFFSFAKPFAIDTWLSIAGSYVFVSISLFIMGRLSASEWTNPFPCIEEPEYLINQFSISNSFWFSTGTGLQQGTEIAPIAVSTRMVAGMWWFFILLMVASYTANLAAFLATVTPLNLFTDVESMVTAAEELGIRYGAKRDGATEKFFRDSRDHPTYGKIYKYMQEHREDMPTDNKQGVLMAETTQYAFFMESTSIEYETERHCGLEMYGDYLDKKGYGIAMRKNSTYRSRLSTTILKLQSSGVIDDLKRKWWQERRGGGQCASSEAASDATPLGMSNLEGVFYVTVYGLIMGILFAMVERITYVKSMSKKTKMPFMKALKYELKFYLNFDSNVKPVLGSNANLAEGEEKDNEEATTKSNPLQYGFIISSKDQLNL</sequence>
<evidence type="ECO:0000256" key="4">
    <source>
        <dbReference type="ARBA" id="ARBA00022475"/>
    </source>
</evidence>
<feature type="domain" description="Ionotropic glutamate receptor L-glutamate and glycine-binding" evidence="21">
    <location>
        <begin position="426"/>
        <end position="490"/>
    </location>
</feature>
<feature type="transmembrane region" description="Helical" evidence="19">
    <location>
        <begin position="7"/>
        <end position="30"/>
    </location>
</feature>
<comment type="caution">
    <text evidence="22">The sequence shown here is derived from an EMBL/GenBank/DDBJ whole genome shotgun (WGS) entry which is preliminary data.</text>
</comment>
<evidence type="ECO:0000259" key="21">
    <source>
        <dbReference type="SMART" id="SM00918"/>
    </source>
</evidence>
<evidence type="ECO:0000256" key="9">
    <source>
        <dbReference type="ARBA" id="ARBA00023136"/>
    </source>
</evidence>
<accession>A0ABD2NNK2</accession>
<gene>
    <name evidence="22" type="ORF">HHI36_017663</name>
</gene>
<dbReference type="Gene3D" id="1.10.287.70">
    <property type="match status" value="1"/>
</dbReference>
<feature type="binding site" evidence="16">
    <location>
        <position position="724"/>
    </location>
    <ligand>
        <name>L-glutamate</name>
        <dbReference type="ChEBI" id="CHEBI:29985"/>
    </ligand>
</feature>
<evidence type="ECO:0000256" key="16">
    <source>
        <dbReference type="PIRSR" id="PIRSR601508-1"/>
    </source>
</evidence>
<keyword evidence="4" id="KW-1003">Cell membrane</keyword>
<evidence type="ECO:0000259" key="20">
    <source>
        <dbReference type="SMART" id="SM00079"/>
    </source>
</evidence>
<dbReference type="InterPro" id="IPR015683">
    <property type="entry name" value="Ionotropic_Glu_rcpt"/>
</dbReference>
<dbReference type="SMART" id="SM00918">
    <property type="entry name" value="Lig_chan-Glu_bd"/>
    <property type="match status" value="1"/>
</dbReference>
<feature type="site" description="Interaction with the cone snail toxin Con-ikot-ikot" evidence="17">
    <location>
        <position position="681"/>
    </location>
</feature>
<evidence type="ECO:0000256" key="15">
    <source>
        <dbReference type="ARBA" id="ARBA00034100"/>
    </source>
</evidence>
<dbReference type="InterPro" id="IPR028082">
    <property type="entry name" value="Peripla_BP_I"/>
</dbReference>
<evidence type="ECO:0000256" key="6">
    <source>
        <dbReference type="ARBA" id="ARBA00022989"/>
    </source>
</evidence>
<dbReference type="InterPro" id="IPR001828">
    <property type="entry name" value="ANF_lig-bd_rcpt"/>
</dbReference>
<dbReference type="InterPro" id="IPR001508">
    <property type="entry name" value="Iono_Glu_rcpt_met"/>
</dbReference>
<keyword evidence="5 19" id="KW-0812">Transmembrane</keyword>
<keyword evidence="12" id="KW-0628">Postsynaptic cell membrane</keyword>
<keyword evidence="23" id="KW-1185">Reference proteome</keyword>
<keyword evidence="3" id="KW-0813">Transport</keyword>
<comment type="similarity">
    <text evidence="2">Belongs to the glutamate-gated ion channel (TC 1.A.10.1) family.</text>
</comment>
<dbReference type="Pfam" id="PF00060">
    <property type="entry name" value="Lig_chan"/>
    <property type="match status" value="1"/>
</dbReference>
<evidence type="ECO:0000256" key="19">
    <source>
        <dbReference type="SAM" id="Phobius"/>
    </source>
</evidence>
<evidence type="ECO:0000256" key="18">
    <source>
        <dbReference type="PIRSR" id="PIRSR601508-3"/>
    </source>
</evidence>
<dbReference type="CDD" id="cd06382">
    <property type="entry name" value="PBP1_iGluR_Kainate"/>
    <property type="match status" value="1"/>
</dbReference>
<dbReference type="GO" id="GO:0045211">
    <property type="term" value="C:postsynaptic membrane"/>
    <property type="evidence" value="ECO:0007669"/>
    <property type="project" value="UniProtKB-SubCell"/>
</dbReference>
<feature type="disulfide bond" evidence="18">
    <location>
        <begin position="78"/>
        <end position="326"/>
    </location>
</feature>
<dbReference type="Pfam" id="PF01094">
    <property type="entry name" value="ANF_receptor"/>
    <property type="match status" value="1"/>
</dbReference>
<keyword evidence="7" id="KW-0770">Synapse</keyword>
<evidence type="ECO:0000256" key="2">
    <source>
        <dbReference type="ARBA" id="ARBA00008685"/>
    </source>
</evidence>
<proteinExistence type="inferred from homology"/>
<keyword evidence="14" id="KW-0407">Ion channel</keyword>
<keyword evidence="8" id="KW-0406">Ion transport</keyword>
<feature type="binding site" evidence="16">
    <location>
        <position position="676"/>
    </location>
    <ligand>
        <name>L-glutamate</name>
        <dbReference type="ChEBI" id="CHEBI:29985"/>
    </ligand>
</feature>
<evidence type="ECO:0000256" key="17">
    <source>
        <dbReference type="PIRSR" id="PIRSR601508-2"/>
    </source>
</evidence>
<evidence type="ECO:0000313" key="22">
    <source>
        <dbReference type="EMBL" id="KAL3280163.1"/>
    </source>
</evidence>
<dbReference type="InterPro" id="IPR001320">
    <property type="entry name" value="Iontro_rcpt_C"/>
</dbReference>
<feature type="site" description="Interaction with the cone snail toxin Con-ikot-ikot" evidence="17">
    <location>
        <position position="475"/>
    </location>
</feature>
<feature type="transmembrane region" description="Helical" evidence="19">
    <location>
        <begin position="623"/>
        <end position="643"/>
    </location>
</feature>
<dbReference type="FunFam" id="3.40.190.10:FF:000178">
    <property type="entry name" value="Glutamate receptor subunit"/>
    <property type="match status" value="1"/>
</dbReference>
<keyword evidence="6 19" id="KW-1133">Transmembrane helix</keyword>
<feature type="transmembrane region" description="Helical" evidence="19">
    <location>
        <begin position="814"/>
        <end position="836"/>
    </location>
</feature>
<dbReference type="AlphaFoldDB" id="A0ABD2NNK2"/>
<keyword evidence="9 19" id="KW-0472">Membrane</keyword>
<keyword evidence="10" id="KW-0675">Receptor</keyword>
<dbReference type="SUPFAM" id="SSF53850">
    <property type="entry name" value="Periplasmic binding protein-like II"/>
    <property type="match status" value="1"/>
</dbReference>
<evidence type="ECO:0000256" key="12">
    <source>
        <dbReference type="ARBA" id="ARBA00023257"/>
    </source>
</evidence>
<name>A0ABD2NNK2_9CUCU</name>
<protein>
    <submittedName>
        <fullName evidence="22">Uncharacterized protein</fullName>
    </submittedName>
</protein>
<dbReference type="FunFam" id="1.10.287.70:FF:000105">
    <property type="entry name" value="Eye-enriched kainate receptor, isoform A"/>
    <property type="match status" value="1"/>
</dbReference>
<evidence type="ECO:0000313" key="23">
    <source>
        <dbReference type="Proteomes" id="UP001516400"/>
    </source>
</evidence>
<evidence type="ECO:0000256" key="11">
    <source>
        <dbReference type="ARBA" id="ARBA00023180"/>
    </source>
</evidence>
<feature type="site" description="Interaction with the cone snail toxin Con-ikot-ikot" evidence="17">
    <location>
        <position position="770"/>
    </location>
</feature>
<feature type="binding site" evidence="16">
    <location>
        <position position="501"/>
    </location>
    <ligand>
        <name>L-glutamate</name>
        <dbReference type="ChEBI" id="CHEBI:29985"/>
    </ligand>
</feature>
<evidence type="ECO:0000256" key="1">
    <source>
        <dbReference type="ARBA" id="ARBA00004651"/>
    </source>
</evidence>
<evidence type="ECO:0000256" key="13">
    <source>
        <dbReference type="ARBA" id="ARBA00023286"/>
    </source>
</evidence>
<keyword evidence="18" id="KW-1015">Disulfide bond</keyword>
<feature type="binding site" evidence="16">
    <location>
        <position position="506"/>
    </location>
    <ligand>
        <name>L-glutamate</name>
        <dbReference type="ChEBI" id="CHEBI:29985"/>
    </ligand>
</feature>
<dbReference type="InterPro" id="IPR019594">
    <property type="entry name" value="Glu/Gly-bd"/>
</dbReference>